<dbReference type="InterPro" id="IPR017441">
    <property type="entry name" value="Protein_kinase_ATP_BS"/>
</dbReference>
<organism evidence="7 8">
    <name type="scientific">Vavraia culicis (isolate floridensis)</name>
    <name type="common">Microsporidian parasite</name>
    <dbReference type="NCBI Taxonomy" id="948595"/>
    <lineage>
        <taxon>Eukaryota</taxon>
        <taxon>Fungi</taxon>
        <taxon>Fungi incertae sedis</taxon>
        <taxon>Microsporidia</taxon>
        <taxon>Pleistophoridae</taxon>
        <taxon>Vavraia</taxon>
    </lineage>
</organism>
<keyword evidence="3 4" id="KW-0067">ATP-binding</keyword>
<keyword evidence="8" id="KW-1185">Reference proteome</keyword>
<dbReference type="GO" id="GO:0005524">
    <property type="term" value="F:ATP binding"/>
    <property type="evidence" value="ECO:0007669"/>
    <property type="project" value="UniProtKB-UniRule"/>
</dbReference>
<accession>L2GVQ5</accession>
<dbReference type="PROSITE" id="PS00107">
    <property type="entry name" value="PROTEIN_KINASE_ATP"/>
    <property type="match status" value="1"/>
</dbReference>
<dbReference type="HOGENOM" id="CLU_019279_2_0_1"/>
<dbReference type="SUPFAM" id="SSF56112">
    <property type="entry name" value="Protein kinase-like (PK-like)"/>
    <property type="match status" value="1"/>
</dbReference>
<dbReference type="InParanoid" id="L2GVQ5"/>
<dbReference type="PROSITE" id="PS00108">
    <property type="entry name" value="PROTEIN_KINASE_ST"/>
    <property type="match status" value="1"/>
</dbReference>
<dbReference type="OrthoDB" id="5800476at2759"/>
<evidence type="ECO:0000256" key="3">
    <source>
        <dbReference type="ARBA" id="ARBA00022840"/>
    </source>
</evidence>
<keyword evidence="2 4" id="KW-0547">Nucleotide-binding</keyword>
<dbReference type="EC" id="2.7.11.1" evidence="1"/>
<feature type="domain" description="Protein kinase" evidence="6">
    <location>
        <begin position="7"/>
        <end position="296"/>
    </location>
</feature>
<keyword evidence="7" id="KW-0418">Kinase</keyword>
<dbReference type="GeneID" id="19878607"/>
<dbReference type="RefSeq" id="XP_008073745.1">
    <property type="nucleotide sequence ID" value="XM_008075554.1"/>
</dbReference>
<evidence type="ECO:0000313" key="7">
    <source>
        <dbReference type="EMBL" id="ELA47761.1"/>
    </source>
</evidence>
<dbReference type="InterPro" id="IPR000719">
    <property type="entry name" value="Prot_kinase_dom"/>
</dbReference>
<evidence type="ECO:0000256" key="4">
    <source>
        <dbReference type="PROSITE-ProRule" id="PRU10141"/>
    </source>
</evidence>
<dbReference type="PROSITE" id="PS50011">
    <property type="entry name" value="PROTEIN_KINASE_DOM"/>
    <property type="match status" value="1"/>
</dbReference>
<dbReference type="STRING" id="948595.L2GVQ5"/>
<dbReference type="InterPro" id="IPR011009">
    <property type="entry name" value="Kinase-like_dom_sf"/>
</dbReference>
<dbReference type="Proteomes" id="UP000011081">
    <property type="component" value="Unassembled WGS sequence"/>
</dbReference>
<sequence>MNDFSDIQITHKLGTGTFGDVYAFLDCKTNRKMALKIEKKNCDLLRNEYKIYVRLNRTTNDYVCRTYFYGKVKLNNTLNNAMVMDLLGLSLQKLFIRQDKHFSAATILKMGIMMIRCVEFLHVRHFVHRDIKPDNFVFGMGENCDKLYLIDLGLAKRYRSSKTHTHIPHKKGKMLVGTARYASVNVHRGEEQSRRDDLESLGYCLIFFAKGKLPWQGLKASTKQEKHMLIREVKESVSLMELCDGLHTCFYEYMKYVRNLKFKTMPDYGYLKQLFDNALYEIGEECDKRFDWSDSE</sequence>
<evidence type="ECO:0000256" key="5">
    <source>
        <dbReference type="RuleBase" id="RU000304"/>
    </source>
</evidence>
<dbReference type="SMART" id="SM00220">
    <property type="entry name" value="S_TKc"/>
    <property type="match status" value="1"/>
</dbReference>
<dbReference type="Pfam" id="PF00069">
    <property type="entry name" value="Pkinase"/>
    <property type="match status" value="1"/>
</dbReference>
<dbReference type="Gene3D" id="1.10.510.10">
    <property type="entry name" value="Transferase(Phosphotransferase) domain 1"/>
    <property type="match status" value="1"/>
</dbReference>
<keyword evidence="7" id="KW-0808">Transferase</keyword>
<dbReference type="CDD" id="cd14016">
    <property type="entry name" value="STKc_CK1"/>
    <property type="match status" value="1"/>
</dbReference>
<dbReference type="InterPro" id="IPR008271">
    <property type="entry name" value="Ser/Thr_kinase_AS"/>
</dbReference>
<evidence type="ECO:0000256" key="2">
    <source>
        <dbReference type="ARBA" id="ARBA00022741"/>
    </source>
</evidence>
<dbReference type="PANTHER" id="PTHR11909">
    <property type="entry name" value="CASEIN KINASE-RELATED"/>
    <property type="match status" value="1"/>
</dbReference>
<dbReference type="EMBL" id="GL877412">
    <property type="protein sequence ID" value="ELA47761.1"/>
    <property type="molecule type" value="Genomic_DNA"/>
</dbReference>
<proteinExistence type="inferred from homology"/>
<feature type="binding site" evidence="4">
    <location>
        <position position="36"/>
    </location>
    <ligand>
        <name>ATP</name>
        <dbReference type="ChEBI" id="CHEBI:30616"/>
    </ligand>
</feature>
<name>L2GVQ5_VAVCU</name>
<dbReference type="InterPro" id="IPR050235">
    <property type="entry name" value="CK1_Ser-Thr_kinase"/>
</dbReference>
<dbReference type="OMA" id="ESRVYKY"/>
<evidence type="ECO:0000259" key="6">
    <source>
        <dbReference type="PROSITE" id="PS50011"/>
    </source>
</evidence>
<dbReference type="AlphaFoldDB" id="L2GVQ5"/>
<gene>
    <name evidence="7" type="ORF">VCUG_00722</name>
</gene>
<reference evidence="8" key="1">
    <citation type="submission" date="2011-03" db="EMBL/GenBank/DDBJ databases">
        <title>The genome sequence of Vavraia culicis strain floridensis.</title>
        <authorList>
            <consortium name="The Broad Institute Genome Sequencing Platform"/>
            <person name="Cuomo C."/>
            <person name="Becnel J."/>
            <person name="Sanscrainte N."/>
            <person name="Young S.K."/>
            <person name="Zeng Q."/>
            <person name="Gargeya S."/>
            <person name="Fitzgerald M."/>
            <person name="Haas B."/>
            <person name="Abouelleil A."/>
            <person name="Alvarado L."/>
            <person name="Arachchi H.M."/>
            <person name="Berlin A."/>
            <person name="Chapman S.B."/>
            <person name="Gearin G."/>
            <person name="Goldberg J."/>
            <person name="Griggs A."/>
            <person name="Gujja S."/>
            <person name="Hansen M."/>
            <person name="Heiman D."/>
            <person name="Howarth C."/>
            <person name="Larimer J."/>
            <person name="Lui A."/>
            <person name="MacDonald P.J.P."/>
            <person name="McCowen C."/>
            <person name="Montmayeur A."/>
            <person name="Murphy C."/>
            <person name="Neiman D."/>
            <person name="Pearson M."/>
            <person name="Priest M."/>
            <person name="Roberts A."/>
            <person name="Saif S."/>
            <person name="Shea T."/>
            <person name="Sisk P."/>
            <person name="Stolte C."/>
            <person name="Sykes S."/>
            <person name="Wortman J."/>
            <person name="Nusbaum C."/>
            <person name="Birren B."/>
        </authorList>
    </citation>
    <scope>NUCLEOTIDE SEQUENCE [LARGE SCALE GENOMIC DNA]</scope>
    <source>
        <strain evidence="8">floridensis</strain>
    </source>
</reference>
<keyword evidence="5" id="KW-0723">Serine/threonine-protein kinase</keyword>
<comment type="similarity">
    <text evidence="5">Belongs to the protein kinase superfamily.</text>
</comment>
<evidence type="ECO:0000256" key="1">
    <source>
        <dbReference type="ARBA" id="ARBA00012513"/>
    </source>
</evidence>
<dbReference type="GO" id="GO:0004674">
    <property type="term" value="F:protein serine/threonine kinase activity"/>
    <property type="evidence" value="ECO:0007669"/>
    <property type="project" value="UniProtKB-KW"/>
</dbReference>
<evidence type="ECO:0000313" key="8">
    <source>
        <dbReference type="Proteomes" id="UP000011081"/>
    </source>
</evidence>
<protein>
    <recommendedName>
        <fullName evidence="1">non-specific serine/threonine protein kinase</fullName>
        <ecNumber evidence="1">2.7.11.1</ecNumber>
    </recommendedName>
</protein>
<dbReference type="VEuPathDB" id="MicrosporidiaDB:VCUG_00722"/>